<dbReference type="OrthoDB" id="9813682at2"/>
<gene>
    <name evidence="2" type="ORF">EH32_07735</name>
</gene>
<dbReference type="EMBL" id="JMIX01000003">
    <property type="protein sequence ID" value="KEO98987.1"/>
    <property type="molecule type" value="Genomic_DNA"/>
</dbReference>
<protein>
    <submittedName>
        <fullName evidence="2">Universal stress protein</fullName>
    </submittedName>
</protein>
<dbReference type="KEGG" id="elq:Ga0102493_112517"/>
<organism evidence="2 3">
    <name type="scientific">Erythrobacter litoralis</name>
    <dbReference type="NCBI Taxonomy" id="39960"/>
    <lineage>
        <taxon>Bacteria</taxon>
        <taxon>Pseudomonadati</taxon>
        <taxon>Pseudomonadota</taxon>
        <taxon>Alphaproteobacteria</taxon>
        <taxon>Sphingomonadales</taxon>
        <taxon>Erythrobacteraceae</taxon>
        <taxon>Erythrobacter/Porphyrobacter group</taxon>
        <taxon>Erythrobacter</taxon>
    </lineage>
</organism>
<evidence type="ECO:0000313" key="3">
    <source>
        <dbReference type="Proteomes" id="UP000027866"/>
    </source>
</evidence>
<dbReference type="Gene3D" id="3.40.50.12370">
    <property type="match status" value="1"/>
</dbReference>
<dbReference type="SUPFAM" id="SSF52402">
    <property type="entry name" value="Adenine nucleotide alpha hydrolases-like"/>
    <property type="match status" value="1"/>
</dbReference>
<evidence type="ECO:0000259" key="1">
    <source>
        <dbReference type="Pfam" id="PF00582"/>
    </source>
</evidence>
<dbReference type="Pfam" id="PF00582">
    <property type="entry name" value="Usp"/>
    <property type="match status" value="1"/>
</dbReference>
<name>A0A074NMF6_9SPHN</name>
<dbReference type="PATRIC" id="fig|39960.10.peg.1613"/>
<dbReference type="Proteomes" id="UP000027866">
    <property type="component" value="Unassembled WGS sequence"/>
</dbReference>
<dbReference type="InterPro" id="IPR006016">
    <property type="entry name" value="UspA"/>
</dbReference>
<dbReference type="AlphaFoldDB" id="A0A074NMF6"/>
<comment type="caution">
    <text evidence="2">The sequence shown here is derived from an EMBL/GenBank/DDBJ whole genome shotgun (WGS) entry which is preliminary data.</text>
</comment>
<keyword evidence="3" id="KW-1185">Reference proteome</keyword>
<dbReference type="RefSeq" id="WP_034901506.1">
    <property type="nucleotide sequence ID" value="NZ_CP017057.1"/>
</dbReference>
<proteinExistence type="predicted"/>
<sequence length="149" mass="15761">MRTFLVVTDESEESRAALRFAARRAVAVGGAVHILAIVRQPNFSAFGAVQATIEQEARDRAEMLAHGVAGNLLAESGIMPTISVKIGNGQKIVREFLDSQKDIAALILGAAAGNTPGPLVMHFSAHAGSLPCPLYVIPENYDEAEVDHG</sequence>
<reference evidence="2 3" key="1">
    <citation type="submission" date="2014-04" db="EMBL/GenBank/DDBJ databases">
        <title>A comprehensive comparison of genomes of Erythrobacter spp. Strains.</title>
        <authorList>
            <person name="Zheng Q."/>
        </authorList>
    </citation>
    <scope>NUCLEOTIDE SEQUENCE [LARGE SCALE GENOMIC DNA]</scope>
    <source>
        <strain evidence="2 3">DSM 8509</strain>
    </source>
</reference>
<accession>A0A074NMF6</accession>
<evidence type="ECO:0000313" key="2">
    <source>
        <dbReference type="EMBL" id="KEO98987.1"/>
    </source>
</evidence>
<feature type="domain" description="UspA" evidence="1">
    <location>
        <begin position="1"/>
        <end position="116"/>
    </location>
</feature>